<organism evidence="2 3">
    <name type="scientific">Dethiosulfatarculus sandiegensis</name>
    <dbReference type="NCBI Taxonomy" id="1429043"/>
    <lineage>
        <taxon>Bacteria</taxon>
        <taxon>Pseudomonadati</taxon>
        <taxon>Thermodesulfobacteriota</taxon>
        <taxon>Desulfarculia</taxon>
        <taxon>Desulfarculales</taxon>
        <taxon>Desulfarculaceae</taxon>
        <taxon>Dethiosulfatarculus</taxon>
    </lineage>
</organism>
<dbReference type="Proteomes" id="UP000032233">
    <property type="component" value="Unassembled WGS sequence"/>
</dbReference>
<proteinExistence type="predicted"/>
<dbReference type="PATRIC" id="fig|1429043.3.peg.5308"/>
<dbReference type="SMART" id="SM01117">
    <property type="entry name" value="Cyt-b5"/>
    <property type="match status" value="1"/>
</dbReference>
<comment type="caution">
    <text evidence="2">The sequence shown here is derived from an EMBL/GenBank/DDBJ whole genome shotgun (WGS) entry which is preliminary data.</text>
</comment>
<dbReference type="AlphaFoldDB" id="A0A0D2HKW8"/>
<dbReference type="InterPro" id="IPR036400">
    <property type="entry name" value="Cyt_B5-like_heme/steroid_sf"/>
</dbReference>
<reference evidence="2 3" key="1">
    <citation type="submission" date="2013-11" db="EMBL/GenBank/DDBJ databases">
        <title>Metagenomic analysis of a methanogenic consortium involved in long chain n-alkane degradation.</title>
        <authorList>
            <person name="Davidova I.A."/>
            <person name="Callaghan A.V."/>
            <person name="Wawrik B."/>
            <person name="Pruitt S."/>
            <person name="Marks C."/>
            <person name="Duncan K.E."/>
            <person name="Suflita J.M."/>
        </authorList>
    </citation>
    <scope>NUCLEOTIDE SEQUENCE [LARGE SCALE GENOMIC DNA]</scope>
    <source>
        <strain evidence="2 3">SPR</strain>
    </source>
</reference>
<feature type="domain" description="Cytochrome b5 heme-binding" evidence="1">
    <location>
        <begin position="4"/>
        <end position="75"/>
    </location>
</feature>
<dbReference type="Gene3D" id="3.10.120.10">
    <property type="entry name" value="Cytochrome b5-like heme/steroid binding domain"/>
    <property type="match status" value="1"/>
</dbReference>
<accession>A0A0D2HKW8</accession>
<keyword evidence="3" id="KW-1185">Reference proteome</keyword>
<evidence type="ECO:0000259" key="1">
    <source>
        <dbReference type="SMART" id="SM01117"/>
    </source>
</evidence>
<dbReference type="InterPro" id="IPR001199">
    <property type="entry name" value="Cyt_B5-like_heme/steroid-bd"/>
</dbReference>
<dbReference type="EMBL" id="AZAC01000059">
    <property type="protein sequence ID" value="KIX11293.1"/>
    <property type="molecule type" value="Genomic_DNA"/>
</dbReference>
<protein>
    <submittedName>
        <fullName evidence="2">Cytochrome B5</fullName>
    </submittedName>
</protein>
<gene>
    <name evidence="2" type="ORF">X474_25105</name>
</gene>
<evidence type="ECO:0000313" key="3">
    <source>
        <dbReference type="Proteomes" id="UP000032233"/>
    </source>
</evidence>
<dbReference type="InParanoid" id="A0A0D2HKW8"/>
<sequence>MKEFTLEELKKYDGQDGRPAYVAYDGVVYDVSDSAMWDDGDHMGAHSAGEDLTEAHDEAPHDVHILDYPKVGTLV</sequence>
<name>A0A0D2HKW8_9BACT</name>
<dbReference type="Pfam" id="PF00173">
    <property type="entry name" value="Cyt-b5"/>
    <property type="match status" value="1"/>
</dbReference>
<evidence type="ECO:0000313" key="2">
    <source>
        <dbReference type="EMBL" id="KIX11293.1"/>
    </source>
</evidence>
<dbReference type="OrthoDB" id="9785263at2"/>
<dbReference type="SUPFAM" id="SSF55856">
    <property type="entry name" value="Cytochrome b5-like heme/steroid binding domain"/>
    <property type="match status" value="1"/>
</dbReference>